<dbReference type="Proteomes" id="UP000275652">
    <property type="component" value="Unassembled WGS sequence"/>
</dbReference>
<dbReference type="InterPro" id="IPR019332">
    <property type="entry name" value="OSCP1"/>
</dbReference>
<comment type="caution">
    <text evidence="2">The sequence shown here is derived from an EMBL/GenBank/DDBJ whole genome shotgun (WGS) entry which is preliminary data.</text>
</comment>
<accession>A0A9X8EAA7</accession>
<proteinExistence type="predicted"/>
<feature type="region of interest" description="Disordered" evidence="1">
    <location>
        <begin position="307"/>
        <end position="343"/>
    </location>
</feature>
<evidence type="ECO:0000256" key="1">
    <source>
        <dbReference type="SAM" id="MobiDB-lite"/>
    </source>
</evidence>
<reference evidence="2 3" key="1">
    <citation type="journal article" date="2018" name="J. Invertebr. Pathol.">
        <title>New genotyping method for the causative agent of crayfish plague (Aphanomyces astaci) based on whole genome data.</title>
        <authorList>
            <person name="Minardi D."/>
            <person name="Studholme D.J."/>
            <person name="van der Giezen M."/>
            <person name="Pretto T."/>
            <person name="Oidtmann B."/>
        </authorList>
    </citation>
    <scope>NUCLEOTIDE SEQUENCE [LARGE SCALE GENOMIC DNA]</scope>
    <source>
        <strain evidence="2 3">KB13</strain>
    </source>
</reference>
<dbReference type="AlphaFoldDB" id="A0A9X8EAA7"/>
<dbReference type="PANTHER" id="PTHR21439:SF0">
    <property type="entry name" value="PROTEIN OSCP1"/>
    <property type="match status" value="1"/>
</dbReference>
<dbReference type="EMBL" id="QUTI01013383">
    <property type="protein sequence ID" value="RLO12555.1"/>
    <property type="molecule type" value="Genomic_DNA"/>
</dbReference>
<organism evidence="2 3">
    <name type="scientific">Aphanomyces astaci</name>
    <name type="common">Crayfish plague agent</name>
    <dbReference type="NCBI Taxonomy" id="112090"/>
    <lineage>
        <taxon>Eukaryota</taxon>
        <taxon>Sar</taxon>
        <taxon>Stramenopiles</taxon>
        <taxon>Oomycota</taxon>
        <taxon>Saprolegniomycetes</taxon>
        <taxon>Saprolegniales</taxon>
        <taxon>Verrucalvaceae</taxon>
        <taxon>Aphanomyces</taxon>
    </lineage>
</organism>
<evidence type="ECO:0000313" key="3">
    <source>
        <dbReference type="Proteomes" id="UP000275652"/>
    </source>
</evidence>
<feature type="compositionally biased region" description="Basic and acidic residues" evidence="1">
    <location>
        <begin position="316"/>
        <end position="335"/>
    </location>
</feature>
<feature type="compositionally biased region" description="Basic and acidic residues" evidence="1">
    <location>
        <begin position="437"/>
        <end position="446"/>
    </location>
</feature>
<sequence length="457" mass="50217">MTSGAMLTMPMLLINMGGEMLYVLDQRLKAQNISGDKSVKVLVDVVKTMYNTKFISELFRPHHMYSNVSTRQIFDRLAHSSIMRLNQSSMDKLYGLMRMGFKYNILACSSADQLVQVTMNHLRSIKEIVTTDEATTLIEEAIVLTANVYGTMSHGNFLLLKQNLCRFFQDVRIKVSLFLQSEIQNGDGSFVLRADGPVATGGDIPGTVRSVPPPSTSMLLQKLVDLTCDDVCILRSYYNASGEIESEDSIAMDNARGVVPFDDKPILSRDPSLCPFGGNLYDLGDLVFRMQLIEQVLFVGRYVPNAKPGPKSAPKTGEEMAAEAKKGSKGGDDKQPSPPKQWKATAADGLNLLADLLGAKDSSATDAKPWKINLFADDPDDEYALYGNKLSVCDIVSGLDRDSKDDGDDEGEVETITIDALSDRKTTKALLDEFEDDKPQDKKGGDTDDLLSLMDST</sequence>
<dbReference type="Pfam" id="PF10188">
    <property type="entry name" value="Oscp1"/>
    <property type="match status" value="1"/>
</dbReference>
<dbReference type="PANTHER" id="PTHR21439">
    <property type="entry name" value="OXIDORED-NITRO DOMAIN-CONTAINING PROTEIN"/>
    <property type="match status" value="1"/>
</dbReference>
<evidence type="ECO:0000313" key="2">
    <source>
        <dbReference type="EMBL" id="RLO12555.1"/>
    </source>
</evidence>
<dbReference type="GO" id="GO:0005886">
    <property type="term" value="C:plasma membrane"/>
    <property type="evidence" value="ECO:0007669"/>
    <property type="project" value="TreeGrafter"/>
</dbReference>
<gene>
    <name evidence="2" type="ORF">DYB28_003946</name>
</gene>
<protein>
    <submittedName>
        <fullName evidence="2">Uncharacterized protein</fullName>
    </submittedName>
</protein>
<dbReference type="GO" id="GO:0005737">
    <property type="term" value="C:cytoplasm"/>
    <property type="evidence" value="ECO:0007669"/>
    <property type="project" value="TreeGrafter"/>
</dbReference>
<name>A0A9X8EAA7_APHAT</name>
<feature type="region of interest" description="Disordered" evidence="1">
    <location>
        <begin position="432"/>
        <end position="457"/>
    </location>
</feature>